<proteinExistence type="predicted"/>
<name>A0ACC2ZZ70_9EURO</name>
<keyword evidence="2" id="KW-1185">Reference proteome</keyword>
<evidence type="ECO:0000313" key="2">
    <source>
        <dbReference type="Proteomes" id="UP001172386"/>
    </source>
</evidence>
<dbReference type="Proteomes" id="UP001172386">
    <property type="component" value="Unassembled WGS sequence"/>
</dbReference>
<accession>A0ACC2ZZ70</accession>
<comment type="caution">
    <text evidence="1">The sequence shown here is derived from an EMBL/GenBank/DDBJ whole genome shotgun (WGS) entry which is preliminary data.</text>
</comment>
<gene>
    <name evidence="1" type="ORF">H2198_007896</name>
</gene>
<organism evidence="1 2">
    <name type="scientific">Neophaeococcomyces mojaviensis</name>
    <dbReference type="NCBI Taxonomy" id="3383035"/>
    <lineage>
        <taxon>Eukaryota</taxon>
        <taxon>Fungi</taxon>
        <taxon>Dikarya</taxon>
        <taxon>Ascomycota</taxon>
        <taxon>Pezizomycotina</taxon>
        <taxon>Eurotiomycetes</taxon>
        <taxon>Chaetothyriomycetidae</taxon>
        <taxon>Chaetothyriales</taxon>
        <taxon>Chaetothyriales incertae sedis</taxon>
        <taxon>Neophaeococcomyces</taxon>
    </lineage>
</organism>
<evidence type="ECO:0000313" key="1">
    <source>
        <dbReference type="EMBL" id="KAJ9652894.1"/>
    </source>
</evidence>
<protein>
    <submittedName>
        <fullName evidence="1">Uncharacterized protein</fullName>
    </submittedName>
</protein>
<sequence>MYLREGRLEDLPYVADIGSEALWNDEIVRYLAPNRSKHPLSHRDNYLFRTKKRFFAGDRLIVAITDDNDKDVAEQGRIVGFAFWSDTLATSRPQHLPSSSLGNGFEQAALKLEGIYRWYFNIDRSYDKLRFAKFWETLSQNPFFEDMAQYWELEVLAVAPKYQRQGIGSRLLEWGMNQASLFGLPVVVAATFIGEHLYAKHGFKECGRIDFEGSQFSWAAMVWYPPTCRIADATER</sequence>
<reference evidence="1" key="1">
    <citation type="submission" date="2022-10" db="EMBL/GenBank/DDBJ databases">
        <title>Culturing micro-colonial fungi from biological soil crusts in the Mojave desert and describing Neophaeococcomyces mojavensis, and introducing the new genera and species Taxawa tesnikishii.</title>
        <authorList>
            <person name="Kurbessoian T."/>
            <person name="Stajich J.E."/>
        </authorList>
    </citation>
    <scope>NUCLEOTIDE SEQUENCE</scope>
    <source>
        <strain evidence="1">JES_112</strain>
    </source>
</reference>
<dbReference type="EMBL" id="JAPDRQ010000178">
    <property type="protein sequence ID" value="KAJ9652894.1"/>
    <property type="molecule type" value="Genomic_DNA"/>
</dbReference>